<organism evidence="2">
    <name type="scientific">Candidatus Heimdallarchaeum aukensis</name>
    <dbReference type="NCBI Taxonomy" id="2876573"/>
    <lineage>
        <taxon>Archaea</taxon>
        <taxon>Promethearchaeati</taxon>
        <taxon>Candidatus Heimdallarchaeota</taxon>
        <taxon>Candidatus Heimdallarchaeia (ex Rinke et al. 2021) (nom. nud.)</taxon>
        <taxon>Candidatus Heimdallarchaeales</taxon>
        <taxon>Candidatus Heimdallarchaeaceae</taxon>
        <taxon>Candidatus Heimdallarchaeum</taxon>
    </lineage>
</organism>
<dbReference type="EMBL" id="CP084166">
    <property type="protein sequence ID" value="UJG39985.1"/>
    <property type="molecule type" value="Genomic_DNA"/>
</dbReference>
<evidence type="ECO:0000256" key="1">
    <source>
        <dbReference type="SAM" id="Phobius"/>
    </source>
</evidence>
<keyword evidence="1" id="KW-1133">Transmembrane helix</keyword>
<feature type="transmembrane region" description="Helical" evidence="1">
    <location>
        <begin position="20"/>
        <end position="38"/>
    </location>
</feature>
<dbReference type="AlphaFoldDB" id="A0A9Y1FK65"/>
<accession>A0A9Y1FK65</accession>
<reference evidence="2" key="1">
    <citation type="journal article" date="2022" name="Nat. Microbiol.">
        <title>Unique mobile elements and scalable gene flow at the prokaryote-eukaryote boundary revealed by circularized Asgard archaea genomes.</title>
        <authorList>
            <person name="Wu F."/>
            <person name="Speth D.R."/>
            <person name="Philosof A."/>
            <person name="Cremiere A."/>
            <person name="Narayanan A."/>
            <person name="Barco R.A."/>
            <person name="Connon S.A."/>
            <person name="Amend J.P."/>
            <person name="Antoshechkin I.A."/>
            <person name="Orphan V.J."/>
        </authorList>
    </citation>
    <scope>NUCLEOTIDE SEQUENCE</scope>
    <source>
        <strain evidence="2">PM71</strain>
    </source>
</reference>
<keyword evidence="1" id="KW-0472">Membrane</keyword>
<evidence type="ECO:0000313" key="2">
    <source>
        <dbReference type="EMBL" id="UJG39985.1"/>
    </source>
</evidence>
<keyword evidence="1" id="KW-0812">Transmembrane</keyword>
<dbReference type="Proteomes" id="UP001201020">
    <property type="component" value="Chromosome"/>
</dbReference>
<sequence length="64" mass="7235">MEKSDITRKKFSFSLTIDDIFILFGILMNGISIVIGFILGFTIASLFLLLCEIILVGMYILKML</sequence>
<gene>
    <name evidence="2" type="ORF">K9W45_09025</name>
</gene>
<feature type="transmembrane region" description="Helical" evidence="1">
    <location>
        <begin position="44"/>
        <end position="61"/>
    </location>
</feature>
<proteinExistence type="predicted"/>
<name>A0A9Y1FK65_9ARCH</name>
<protein>
    <submittedName>
        <fullName evidence="2">Uncharacterized protein</fullName>
    </submittedName>
</protein>